<dbReference type="EMBL" id="JFGV01000028">
    <property type="protein sequence ID" value="EYU15316.1"/>
    <property type="molecule type" value="Genomic_DNA"/>
</dbReference>
<comment type="caution">
    <text evidence="1">The sequence shown here is derived from an EMBL/GenBank/DDBJ whole genome shotgun (WGS) entry which is preliminary data.</text>
</comment>
<keyword evidence="2" id="KW-1185">Reference proteome</keyword>
<organism evidence="1 2">
    <name type="scientific">Photorhabdus aegyptia</name>
    <dbReference type="NCBI Taxonomy" id="2805098"/>
    <lineage>
        <taxon>Bacteria</taxon>
        <taxon>Pseudomonadati</taxon>
        <taxon>Pseudomonadota</taxon>
        <taxon>Gammaproteobacteria</taxon>
        <taxon>Enterobacterales</taxon>
        <taxon>Morganellaceae</taxon>
        <taxon>Photorhabdus</taxon>
    </lineage>
</organism>
<protein>
    <submittedName>
        <fullName evidence="1">Uncharacterized protein</fullName>
    </submittedName>
</protein>
<reference evidence="1 2" key="1">
    <citation type="submission" date="2014-03" db="EMBL/GenBank/DDBJ databases">
        <title>Draft Genome of Photorhabdus luminescens BA1, an Egyptian Isolate.</title>
        <authorList>
            <person name="Ghazal S."/>
            <person name="Hurst S.G.IV."/>
            <person name="Morris K."/>
            <person name="Thomas K."/>
            <person name="Tisa L.S."/>
        </authorList>
    </citation>
    <scope>NUCLEOTIDE SEQUENCE [LARGE SCALE GENOMIC DNA]</scope>
    <source>
        <strain evidence="1 2">BA1</strain>
    </source>
</reference>
<name>A0A022PI43_9GAMM</name>
<dbReference type="Proteomes" id="UP000023464">
    <property type="component" value="Unassembled WGS sequence"/>
</dbReference>
<proteinExistence type="predicted"/>
<sequence>MLTLTADIISGMTILEECPVAITVTYSENIALPSRYFKRFSP</sequence>
<evidence type="ECO:0000313" key="2">
    <source>
        <dbReference type="Proteomes" id="UP000023464"/>
    </source>
</evidence>
<dbReference type="PATRIC" id="fig|1393736.3.peg.2237"/>
<accession>A0A022PI43</accession>
<dbReference type="AlphaFoldDB" id="A0A022PI43"/>
<gene>
    <name evidence="1" type="ORF">BA1DRAFT_02194</name>
</gene>
<evidence type="ECO:0000313" key="1">
    <source>
        <dbReference type="EMBL" id="EYU15316.1"/>
    </source>
</evidence>